<proteinExistence type="predicted"/>
<organism evidence="1 2">
    <name type="scientific">Kineococcus radiotolerans</name>
    <dbReference type="NCBI Taxonomy" id="131568"/>
    <lineage>
        <taxon>Bacteria</taxon>
        <taxon>Bacillati</taxon>
        <taxon>Actinomycetota</taxon>
        <taxon>Actinomycetes</taxon>
        <taxon>Kineosporiales</taxon>
        <taxon>Kineosporiaceae</taxon>
        <taxon>Kineococcus</taxon>
    </lineage>
</organism>
<dbReference type="AlphaFoldDB" id="A0A7W4XX67"/>
<dbReference type="EMBL" id="JACHVY010000001">
    <property type="protein sequence ID" value="MBB2900870.1"/>
    <property type="molecule type" value="Genomic_DNA"/>
</dbReference>
<comment type="caution">
    <text evidence="1">The sequence shown here is derived from an EMBL/GenBank/DDBJ whole genome shotgun (WGS) entry which is preliminary data.</text>
</comment>
<dbReference type="SUPFAM" id="SSF48498">
    <property type="entry name" value="Tetracyclin repressor-like, C-terminal domain"/>
    <property type="match status" value="1"/>
</dbReference>
<sequence>MAHTSTTLDVRTYVAELQRADEARLRARIEQAAADGDPAAVAEPAVLAGLVQTLWQGLSVRAELGADREELLEVVRLAVASIDPTRRDADRR</sequence>
<dbReference type="InterPro" id="IPR036271">
    <property type="entry name" value="Tet_transcr_reg_TetR-rel_C_sf"/>
</dbReference>
<name>A0A7W4XX67_KINRA</name>
<reference evidence="1 2" key="1">
    <citation type="submission" date="2020-08" db="EMBL/GenBank/DDBJ databases">
        <title>The Agave Microbiome: Exploring the role of microbial communities in plant adaptations to desert environments.</title>
        <authorList>
            <person name="Partida-Martinez L.P."/>
        </authorList>
    </citation>
    <scope>NUCLEOTIDE SEQUENCE [LARGE SCALE GENOMIC DNA]</scope>
    <source>
        <strain evidence="1 2">AS2.23</strain>
    </source>
</reference>
<evidence type="ECO:0000313" key="1">
    <source>
        <dbReference type="EMBL" id="MBB2900870.1"/>
    </source>
</evidence>
<evidence type="ECO:0008006" key="3">
    <source>
        <dbReference type="Google" id="ProtNLM"/>
    </source>
</evidence>
<dbReference type="RefSeq" id="WP_183390935.1">
    <property type="nucleotide sequence ID" value="NZ_JACHVY010000001.1"/>
</dbReference>
<accession>A0A7W4XX67</accession>
<reference evidence="1 2" key="2">
    <citation type="submission" date="2020-08" db="EMBL/GenBank/DDBJ databases">
        <authorList>
            <person name="Partida-Martinez L."/>
            <person name="Huntemann M."/>
            <person name="Clum A."/>
            <person name="Wang J."/>
            <person name="Palaniappan K."/>
            <person name="Ritter S."/>
            <person name="Chen I.-M."/>
            <person name="Stamatis D."/>
            <person name="Reddy T."/>
            <person name="O'Malley R."/>
            <person name="Daum C."/>
            <person name="Shapiro N."/>
            <person name="Ivanova N."/>
            <person name="Kyrpides N."/>
            <person name="Woyke T."/>
        </authorList>
    </citation>
    <scope>NUCLEOTIDE SEQUENCE [LARGE SCALE GENOMIC DNA]</scope>
    <source>
        <strain evidence="1 2">AS2.23</strain>
    </source>
</reference>
<dbReference type="Proteomes" id="UP000533269">
    <property type="component" value="Unassembled WGS sequence"/>
</dbReference>
<gene>
    <name evidence="1" type="ORF">FHR75_001658</name>
</gene>
<protein>
    <recommendedName>
        <fullName evidence="3">Transcriptional regulator, TetR family</fullName>
    </recommendedName>
</protein>
<evidence type="ECO:0000313" key="2">
    <source>
        <dbReference type="Proteomes" id="UP000533269"/>
    </source>
</evidence>
<dbReference type="Gene3D" id="1.10.357.10">
    <property type="entry name" value="Tetracycline Repressor, domain 2"/>
    <property type="match status" value="1"/>
</dbReference>